<evidence type="ECO:0000256" key="6">
    <source>
        <dbReference type="SAM" id="Phobius"/>
    </source>
</evidence>
<proteinExistence type="predicted"/>
<evidence type="ECO:0000313" key="7">
    <source>
        <dbReference type="EMBL" id="GFR91988.1"/>
    </source>
</evidence>
<keyword evidence="3 6" id="KW-1133">Transmembrane helix</keyword>
<protein>
    <submittedName>
        <fullName evidence="7">Tetraspanin</fullName>
    </submittedName>
</protein>
<sequence length="385" mass="42483">MSAQHGKSSSDTAKEISSKGEMAASVVIESALSGSTRSQQSKTRSNHSLSVSQSNLQRSTASPSEKPSQHGPGGVHEKPPDPRPKHHRPDLRKLGYRHTLKRYLFQPMSGLVAHISRIVLVVVNLLLLMIGLTMFAVGCTIFAMAGSVTAMLEEKTERTYNTAVKTLKETRTYDVANPPDLSVAINTVAFVAIVIGSLIGVVSLMGSIGSCLAHRRLVSMYSQLCSILLIAELVLIVYVYGKRNIGKEELAASLKKYRGHEFNDTISVFWNAIMWRFQCCGVDNYKDFSRSVRWPPRTVGGKSVALETPINCCKGRNINISNVACAETGNVNPAVNNMNIGCYDIVFDWLFHNQRVVNLVVSAFVFQVVMLFFSCWLMFNIKETS</sequence>
<feature type="compositionally biased region" description="Basic residues" evidence="5">
    <location>
        <begin position="84"/>
        <end position="93"/>
    </location>
</feature>
<keyword evidence="8" id="KW-1185">Reference proteome</keyword>
<feature type="transmembrane region" description="Helical" evidence="6">
    <location>
        <begin position="218"/>
        <end position="240"/>
    </location>
</feature>
<feature type="region of interest" description="Disordered" evidence="5">
    <location>
        <begin position="1"/>
        <end position="93"/>
    </location>
</feature>
<evidence type="ECO:0000256" key="4">
    <source>
        <dbReference type="ARBA" id="ARBA00023136"/>
    </source>
</evidence>
<dbReference type="AlphaFoldDB" id="A0AAV4H1E5"/>
<comment type="subcellular location">
    <subcellularLocation>
        <location evidence="1">Membrane</location>
        <topology evidence="1">Multi-pass membrane protein</topology>
    </subcellularLocation>
</comment>
<name>A0AAV4H1E5_9GAST</name>
<feature type="compositionally biased region" description="Polar residues" evidence="5">
    <location>
        <begin position="1"/>
        <end position="11"/>
    </location>
</feature>
<evidence type="ECO:0000256" key="2">
    <source>
        <dbReference type="ARBA" id="ARBA00022692"/>
    </source>
</evidence>
<dbReference type="Pfam" id="PF00335">
    <property type="entry name" value="Tetraspanin"/>
    <property type="match status" value="1"/>
</dbReference>
<accession>A0AAV4H1E5</accession>
<comment type="caution">
    <text evidence="7">The sequence shown here is derived from an EMBL/GenBank/DDBJ whole genome shotgun (WGS) entry which is preliminary data.</text>
</comment>
<feature type="transmembrane region" description="Helical" evidence="6">
    <location>
        <begin position="183"/>
        <end position="206"/>
    </location>
</feature>
<keyword evidence="4 6" id="KW-0472">Membrane</keyword>
<feature type="compositionally biased region" description="Polar residues" evidence="5">
    <location>
        <begin position="32"/>
        <end position="66"/>
    </location>
</feature>
<dbReference type="SUPFAM" id="SSF48652">
    <property type="entry name" value="Tetraspanin"/>
    <property type="match status" value="1"/>
</dbReference>
<evidence type="ECO:0000313" key="8">
    <source>
        <dbReference type="Proteomes" id="UP000762676"/>
    </source>
</evidence>
<dbReference type="EMBL" id="BMAT01005368">
    <property type="protein sequence ID" value="GFR91988.1"/>
    <property type="molecule type" value="Genomic_DNA"/>
</dbReference>
<evidence type="ECO:0000256" key="5">
    <source>
        <dbReference type="SAM" id="MobiDB-lite"/>
    </source>
</evidence>
<dbReference type="GO" id="GO:0016020">
    <property type="term" value="C:membrane"/>
    <property type="evidence" value="ECO:0007669"/>
    <property type="project" value="UniProtKB-SubCell"/>
</dbReference>
<dbReference type="InterPro" id="IPR008952">
    <property type="entry name" value="Tetraspanin_EC2_sf"/>
</dbReference>
<gene>
    <name evidence="7" type="ORF">ElyMa_002606600</name>
</gene>
<evidence type="ECO:0000256" key="3">
    <source>
        <dbReference type="ARBA" id="ARBA00022989"/>
    </source>
</evidence>
<dbReference type="InterPro" id="IPR018499">
    <property type="entry name" value="Tetraspanin/Peripherin"/>
</dbReference>
<evidence type="ECO:0000256" key="1">
    <source>
        <dbReference type="ARBA" id="ARBA00004141"/>
    </source>
</evidence>
<dbReference type="Gene3D" id="1.10.1450.10">
    <property type="entry name" value="Tetraspanin"/>
    <property type="match status" value="1"/>
</dbReference>
<dbReference type="PANTHER" id="PTHR19282">
    <property type="entry name" value="TETRASPANIN"/>
    <property type="match status" value="1"/>
</dbReference>
<reference evidence="7 8" key="1">
    <citation type="journal article" date="2021" name="Elife">
        <title>Chloroplast acquisition without the gene transfer in kleptoplastic sea slugs, Plakobranchus ocellatus.</title>
        <authorList>
            <person name="Maeda T."/>
            <person name="Takahashi S."/>
            <person name="Yoshida T."/>
            <person name="Shimamura S."/>
            <person name="Takaki Y."/>
            <person name="Nagai Y."/>
            <person name="Toyoda A."/>
            <person name="Suzuki Y."/>
            <person name="Arimoto A."/>
            <person name="Ishii H."/>
            <person name="Satoh N."/>
            <person name="Nishiyama T."/>
            <person name="Hasebe M."/>
            <person name="Maruyama T."/>
            <person name="Minagawa J."/>
            <person name="Obokata J."/>
            <person name="Shigenobu S."/>
        </authorList>
    </citation>
    <scope>NUCLEOTIDE SEQUENCE [LARGE SCALE GENOMIC DNA]</scope>
</reference>
<keyword evidence="2 6" id="KW-0812">Transmembrane</keyword>
<organism evidence="7 8">
    <name type="scientific">Elysia marginata</name>
    <dbReference type="NCBI Taxonomy" id="1093978"/>
    <lineage>
        <taxon>Eukaryota</taxon>
        <taxon>Metazoa</taxon>
        <taxon>Spiralia</taxon>
        <taxon>Lophotrochozoa</taxon>
        <taxon>Mollusca</taxon>
        <taxon>Gastropoda</taxon>
        <taxon>Heterobranchia</taxon>
        <taxon>Euthyneura</taxon>
        <taxon>Panpulmonata</taxon>
        <taxon>Sacoglossa</taxon>
        <taxon>Placobranchoidea</taxon>
        <taxon>Plakobranchidae</taxon>
        <taxon>Elysia</taxon>
    </lineage>
</organism>
<feature type="transmembrane region" description="Helical" evidence="6">
    <location>
        <begin position="356"/>
        <end position="379"/>
    </location>
</feature>
<feature type="transmembrane region" description="Helical" evidence="6">
    <location>
        <begin position="118"/>
        <end position="145"/>
    </location>
</feature>
<dbReference type="Proteomes" id="UP000762676">
    <property type="component" value="Unassembled WGS sequence"/>
</dbReference>